<dbReference type="Proteomes" id="UP001056120">
    <property type="component" value="Linkage Group LG13"/>
</dbReference>
<reference evidence="1 2" key="2">
    <citation type="journal article" date="2022" name="Mol. Ecol. Resour.">
        <title>The genomes of chicory, endive, great burdock and yacon provide insights into Asteraceae paleo-polyploidization history and plant inulin production.</title>
        <authorList>
            <person name="Fan W."/>
            <person name="Wang S."/>
            <person name="Wang H."/>
            <person name="Wang A."/>
            <person name="Jiang F."/>
            <person name="Liu H."/>
            <person name="Zhao H."/>
            <person name="Xu D."/>
            <person name="Zhang Y."/>
        </authorList>
    </citation>
    <scope>NUCLEOTIDE SEQUENCE [LARGE SCALE GENOMIC DNA]</scope>
    <source>
        <strain evidence="2">cv. Yunnan</strain>
        <tissue evidence="1">Leaves</tissue>
    </source>
</reference>
<gene>
    <name evidence="1" type="ORF">L1987_40626</name>
</gene>
<keyword evidence="2" id="KW-1185">Reference proteome</keyword>
<evidence type="ECO:0000313" key="1">
    <source>
        <dbReference type="EMBL" id="KAI3786724.1"/>
    </source>
</evidence>
<proteinExistence type="predicted"/>
<dbReference type="EMBL" id="CM042030">
    <property type="protein sequence ID" value="KAI3786724.1"/>
    <property type="molecule type" value="Genomic_DNA"/>
</dbReference>
<reference evidence="2" key="1">
    <citation type="journal article" date="2022" name="Mol. Ecol. Resour.">
        <title>The genomes of chicory, endive, great burdock and yacon provide insights into Asteraceae palaeo-polyploidization history and plant inulin production.</title>
        <authorList>
            <person name="Fan W."/>
            <person name="Wang S."/>
            <person name="Wang H."/>
            <person name="Wang A."/>
            <person name="Jiang F."/>
            <person name="Liu H."/>
            <person name="Zhao H."/>
            <person name="Xu D."/>
            <person name="Zhang Y."/>
        </authorList>
    </citation>
    <scope>NUCLEOTIDE SEQUENCE [LARGE SCALE GENOMIC DNA]</scope>
    <source>
        <strain evidence="2">cv. Yunnan</strain>
    </source>
</reference>
<organism evidence="1 2">
    <name type="scientific">Smallanthus sonchifolius</name>
    <dbReference type="NCBI Taxonomy" id="185202"/>
    <lineage>
        <taxon>Eukaryota</taxon>
        <taxon>Viridiplantae</taxon>
        <taxon>Streptophyta</taxon>
        <taxon>Embryophyta</taxon>
        <taxon>Tracheophyta</taxon>
        <taxon>Spermatophyta</taxon>
        <taxon>Magnoliopsida</taxon>
        <taxon>eudicotyledons</taxon>
        <taxon>Gunneridae</taxon>
        <taxon>Pentapetalae</taxon>
        <taxon>asterids</taxon>
        <taxon>campanulids</taxon>
        <taxon>Asterales</taxon>
        <taxon>Asteraceae</taxon>
        <taxon>Asteroideae</taxon>
        <taxon>Heliantheae alliance</taxon>
        <taxon>Millerieae</taxon>
        <taxon>Smallanthus</taxon>
    </lineage>
</organism>
<protein>
    <submittedName>
        <fullName evidence="1">Uncharacterized protein</fullName>
    </submittedName>
</protein>
<evidence type="ECO:0000313" key="2">
    <source>
        <dbReference type="Proteomes" id="UP001056120"/>
    </source>
</evidence>
<accession>A0ACB9GTE0</accession>
<comment type="caution">
    <text evidence="1">The sequence shown here is derived from an EMBL/GenBank/DDBJ whole genome shotgun (WGS) entry which is preliminary data.</text>
</comment>
<sequence>MNDGAGGCPGCRWRVNPPPLSSVNGFVWPDHHNKVKVEVPLLQIQLWLHMLASDSDYFESVVVQPNGADVVIIQAGVPRKPGMSRDDLFNINVGMVKGLCTAITKYYPHVFKNAGTYDEKRLFGVTKLDVVKAKTFYAGKSKIFSDGITNWMRSYYHDANRDTESDLYGS</sequence>
<name>A0ACB9GTE0_9ASTR</name>